<comment type="similarity">
    <text evidence="7">Belongs to the class-I aminoacyl-tRNA synthetase family. GluQ subfamily.</text>
</comment>
<dbReference type="NCBIfam" id="NF004315">
    <property type="entry name" value="PRK05710.1-4"/>
    <property type="match status" value="1"/>
</dbReference>
<dbReference type="PROSITE" id="PS00178">
    <property type="entry name" value="AA_TRNA_LIGASE_I"/>
    <property type="match status" value="1"/>
</dbReference>
<dbReference type="EMBL" id="MWWQ01000003">
    <property type="protein sequence ID" value="OZG53766.1"/>
    <property type="molecule type" value="Genomic_DNA"/>
</dbReference>
<dbReference type="InterPro" id="IPR022380">
    <property type="entry name" value="Glu-Q_tRNA(Asp)_Synthase"/>
</dbReference>
<feature type="binding site" evidence="7">
    <location>
        <position position="147"/>
    </location>
    <ligand>
        <name>Zn(2+)</name>
        <dbReference type="ChEBI" id="CHEBI:29105"/>
    </ligand>
</feature>
<evidence type="ECO:0000256" key="8">
    <source>
        <dbReference type="RuleBase" id="RU363037"/>
    </source>
</evidence>
<dbReference type="InterPro" id="IPR020058">
    <property type="entry name" value="Glu/Gln-tRNA-synth_Ib_cat-dom"/>
</dbReference>
<name>A0A261F4B7_9BIFI</name>
<feature type="binding site" evidence="7">
    <location>
        <position position="290"/>
    </location>
    <ligand>
        <name>ATP</name>
        <dbReference type="ChEBI" id="CHEBI:30616"/>
    </ligand>
</feature>
<feature type="binding site" evidence="7">
    <location>
        <position position="230"/>
    </location>
    <ligand>
        <name>L-glutamate</name>
        <dbReference type="ChEBI" id="CHEBI:29985"/>
    </ligand>
</feature>
<comment type="caution">
    <text evidence="11">The sequence shown here is derived from an EMBL/GenBank/DDBJ whole genome shotgun (WGS) entry which is preliminary data.</text>
</comment>
<dbReference type="Pfam" id="PF00749">
    <property type="entry name" value="tRNA-synt_1c"/>
    <property type="match status" value="1"/>
</dbReference>
<feature type="compositionally biased region" description="Polar residues" evidence="9">
    <location>
        <begin position="261"/>
        <end position="273"/>
    </location>
</feature>
<evidence type="ECO:0000256" key="3">
    <source>
        <dbReference type="ARBA" id="ARBA00022741"/>
    </source>
</evidence>
<dbReference type="PANTHER" id="PTHR43311">
    <property type="entry name" value="GLUTAMATE--TRNA LIGASE"/>
    <property type="match status" value="1"/>
</dbReference>
<dbReference type="PRINTS" id="PR00987">
    <property type="entry name" value="TRNASYNTHGLU"/>
</dbReference>
<dbReference type="PANTHER" id="PTHR43311:SF1">
    <property type="entry name" value="GLUTAMYL-Q TRNA(ASP) SYNTHETASE"/>
    <property type="match status" value="1"/>
</dbReference>
<evidence type="ECO:0000313" key="11">
    <source>
        <dbReference type="EMBL" id="OZG53766.1"/>
    </source>
</evidence>
<dbReference type="Gene3D" id="3.40.50.620">
    <property type="entry name" value="HUPs"/>
    <property type="match status" value="1"/>
</dbReference>
<dbReference type="HAMAP" id="MF_01428">
    <property type="entry name" value="Glu_Q_tRNA_synth"/>
    <property type="match status" value="1"/>
</dbReference>
<dbReference type="GO" id="GO:0006424">
    <property type="term" value="P:glutamyl-tRNA aminoacylation"/>
    <property type="evidence" value="ECO:0007669"/>
    <property type="project" value="InterPro"/>
</dbReference>
<dbReference type="InterPro" id="IPR014729">
    <property type="entry name" value="Rossmann-like_a/b/a_fold"/>
</dbReference>
<feature type="short sequence motif" description="'HIGH' region" evidence="7">
    <location>
        <begin position="36"/>
        <end position="46"/>
    </location>
</feature>
<protein>
    <recommendedName>
        <fullName evidence="7">Glutamyl-Q tRNA(Asp) synthetase</fullName>
        <shortName evidence="7">Glu-Q-RSs</shortName>
        <ecNumber evidence="7">6.1.1.-</ecNumber>
    </recommendedName>
</protein>
<accession>A0A261F4B7</accession>
<evidence type="ECO:0000256" key="2">
    <source>
        <dbReference type="ARBA" id="ARBA00022723"/>
    </source>
</evidence>
<evidence type="ECO:0000256" key="1">
    <source>
        <dbReference type="ARBA" id="ARBA00022598"/>
    </source>
</evidence>
<feature type="region of interest" description="Disordered" evidence="9">
    <location>
        <begin position="254"/>
        <end position="275"/>
    </location>
</feature>
<evidence type="ECO:0000256" key="7">
    <source>
        <dbReference type="HAMAP-Rule" id="MF_01428"/>
    </source>
</evidence>
<feature type="binding site" evidence="7">
    <location>
        <position position="127"/>
    </location>
    <ligand>
        <name>Zn(2+)</name>
        <dbReference type="ChEBI" id="CHEBI:29105"/>
    </ligand>
</feature>
<keyword evidence="12" id="KW-1185">Reference proteome</keyword>
<keyword evidence="2 7" id="KW-0479">Metal-binding</keyword>
<dbReference type="EC" id="6.1.1.-" evidence="7"/>
<gene>
    <name evidence="7" type="primary">gluQ</name>
    <name evidence="11" type="ORF">PSSU_0162</name>
</gene>
<reference evidence="11 12" key="1">
    <citation type="journal article" date="2017" name="BMC Genomics">
        <title>Comparative genomic and phylogenomic analyses of the Bifidobacteriaceae family.</title>
        <authorList>
            <person name="Lugli G.A."/>
            <person name="Milani C."/>
            <person name="Turroni F."/>
            <person name="Duranti S."/>
            <person name="Mancabelli L."/>
            <person name="Mangifesta M."/>
            <person name="Ferrario C."/>
            <person name="Modesto M."/>
            <person name="Mattarelli P."/>
            <person name="Jiri K."/>
            <person name="van Sinderen D."/>
            <person name="Ventura M."/>
        </authorList>
    </citation>
    <scope>NUCLEOTIDE SEQUENCE [LARGE SCALE GENOMIC DNA]</scope>
    <source>
        <strain evidence="11 12">DSM 24744</strain>
    </source>
</reference>
<evidence type="ECO:0000256" key="6">
    <source>
        <dbReference type="ARBA" id="ARBA00023146"/>
    </source>
</evidence>
<dbReference type="GO" id="GO:0006400">
    <property type="term" value="P:tRNA modification"/>
    <property type="evidence" value="ECO:0007669"/>
    <property type="project" value="InterPro"/>
</dbReference>
<evidence type="ECO:0000256" key="5">
    <source>
        <dbReference type="ARBA" id="ARBA00022840"/>
    </source>
</evidence>
<dbReference type="InterPro" id="IPR000924">
    <property type="entry name" value="Glu/Gln-tRNA-synth"/>
</dbReference>
<dbReference type="NCBIfam" id="NF004314">
    <property type="entry name" value="PRK05710.1-3"/>
    <property type="match status" value="1"/>
</dbReference>
<comment type="function">
    <text evidence="7">Catalyzes the tRNA-independent activation of glutamate in presence of ATP and the subsequent transfer of glutamate onto a tRNA(Asp). Glutamate is transferred on the 2-amino-5-(4,5-dihydroxy-2-cyclopenten-1-yl) moiety of the queuosine in the wobble position of the QUC anticodon.</text>
</comment>
<feature type="binding site" evidence="7">
    <location>
        <position position="151"/>
    </location>
    <ligand>
        <name>Zn(2+)</name>
        <dbReference type="ChEBI" id="CHEBI:29105"/>
    </ligand>
</feature>
<feature type="binding site" evidence="7">
    <location>
        <position position="69"/>
    </location>
    <ligand>
        <name>L-glutamate</name>
        <dbReference type="ChEBI" id="CHEBI:29985"/>
    </ligand>
</feature>
<evidence type="ECO:0000256" key="9">
    <source>
        <dbReference type="SAM" id="MobiDB-lite"/>
    </source>
</evidence>
<evidence type="ECO:0000259" key="10">
    <source>
        <dbReference type="Pfam" id="PF00749"/>
    </source>
</evidence>
<feature type="binding site" evidence="7">
    <location>
        <position position="125"/>
    </location>
    <ligand>
        <name>Zn(2+)</name>
        <dbReference type="ChEBI" id="CHEBI:29105"/>
    </ligand>
</feature>
<dbReference type="AlphaFoldDB" id="A0A261F4B7"/>
<evidence type="ECO:0000256" key="4">
    <source>
        <dbReference type="ARBA" id="ARBA00022833"/>
    </source>
</evidence>
<comment type="cofactor">
    <cofactor evidence="7">
        <name>Zn(2+)</name>
        <dbReference type="ChEBI" id="CHEBI:29105"/>
    </cofactor>
    <text evidence="7">Binds 1 zinc ion per subunit.</text>
</comment>
<feature type="short sequence motif" description="'KMSKS' region" evidence="7">
    <location>
        <begin position="287"/>
        <end position="291"/>
    </location>
</feature>
<dbReference type="RefSeq" id="WP_157847273.1">
    <property type="nucleotide sequence ID" value="NZ_MWWQ01000003.1"/>
</dbReference>
<dbReference type="InterPro" id="IPR001412">
    <property type="entry name" value="aa-tRNA-synth_I_CS"/>
</dbReference>
<evidence type="ECO:0000313" key="12">
    <source>
        <dbReference type="Proteomes" id="UP000216454"/>
    </source>
</evidence>
<dbReference type="GO" id="GO:0008270">
    <property type="term" value="F:zinc ion binding"/>
    <property type="evidence" value="ECO:0007669"/>
    <property type="project" value="UniProtKB-UniRule"/>
</dbReference>
<keyword evidence="6 7" id="KW-0030">Aminoacyl-tRNA synthetase</keyword>
<keyword evidence="4 7" id="KW-0862">Zinc</keyword>
<feature type="binding site" evidence="7">
    <location>
        <begin position="33"/>
        <end position="37"/>
    </location>
    <ligand>
        <name>L-glutamate</name>
        <dbReference type="ChEBI" id="CHEBI:29985"/>
    </ligand>
</feature>
<sequence length="357" mass="39165">MNASSESNGLAADASTADVPTANAPTVNAWIGRLAPSPTGRLHIGNAYAALAAWLSARSRGGRLVLRIEDIDRPRCKAGADTAIMEDLRWLGLEWDGDPIWQSARTALYDEALQKLQSEGVIYPCFCSRGQLRAASAPHDDDGFFIYPGTCRRLNSEERQRRLDAGDRHSWRIAMPDTDVTVHDRIFGDHTFNLARDCGDVVLRRSDGIVAYQLAVTVDDMAQRVTDIVRGRDLLRSAAIQLWIRHCLGRPDRPGRPVAESSHSNAPTPSNPSFAHLPLLDDESGKRLAKRNQAIDLATLRASGVSPQTVVGYCAWLMGIVDLPEPQNPSDLLAAYSEARIATNPQDRAIDVHALYE</sequence>
<dbReference type="GO" id="GO:0004818">
    <property type="term" value="F:glutamate-tRNA ligase activity"/>
    <property type="evidence" value="ECO:0007669"/>
    <property type="project" value="TreeGrafter"/>
</dbReference>
<keyword evidence="8" id="KW-0648">Protein biosynthesis</keyword>
<dbReference type="OrthoDB" id="9807503at2"/>
<proteinExistence type="inferred from homology"/>
<feature type="binding site" evidence="7">
    <location>
        <position position="212"/>
    </location>
    <ligand>
        <name>L-glutamate</name>
        <dbReference type="ChEBI" id="CHEBI:29985"/>
    </ligand>
</feature>
<organism evidence="11 12">
    <name type="scientific">Pseudoscardovia suis</name>
    <dbReference type="NCBI Taxonomy" id="987063"/>
    <lineage>
        <taxon>Bacteria</taxon>
        <taxon>Bacillati</taxon>
        <taxon>Actinomycetota</taxon>
        <taxon>Actinomycetes</taxon>
        <taxon>Bifidobacteriales</taxon>
        <taxon>Bifidobacteriaceae</taxon>
        <taxon>Pseudoscardovia</taxon>
    </lineage>
</organism>
<keyword evidence="3 7" id="KW-0547">Nucleotide-binding</keyword>
<dbReference type="GO" id="GO:0005524">
    <property type="term" value="F:ATP binding"/>
    <property type="evidence" value="ECO:0007669"/>
    <property type="project" value="UniProtKB-KW"/>
</dbReference>
<keyword evidence="5 7" id="KW-0067">ATP-binding</keyword>
<feature type="domain" description="Glutamyl/glutaminyl-tRNA synthetase class Ib catalytic" evidence="10">
    <location>
        <begin position="33"/>
        <end position="250"/>
    </location>
</feature>
<dbReference type="InterPro" id="IPR049940">
    <property type="entry name" value="GluQ/Sye"/>
</dbReference>
<dbReference type="Proteomes" id="UP000216454">
    <property type="component" value="Unassembled WGS sequence"/>
</dbReference>
<keyword evidence="1 7" id="KW-0436">Ligase</keyword>
<dbReference type="SUPFAM" id="SSF52374">
    <property type="entry name" value="Nucleotidylyl transferase"/>
    <property type="match status" value="1"/>
</dbReference>